<feature type="region of interest" description="Disordered" evidence="1">
    <location>
        <begin position="17"/>
        <end position="73"/>
    </location>
</feature>
<feature type="compositionally biased region" description="Low complexity" evidence="1">
    <location>
        <begin position="62"/>
        <end position="73"/>
    </location>
</feature>
<name>A0A9Q0MLE0_9DIPT</name>
<dbReference type="AlphaFoldDB" id="A0A9Q0MLE0"/>
<accession>A0A9Q0MLE0</accession>
<reference evidence="2" key="1">
    <citation type="submission" date="2022-07" db="EMBL/GenBank/DDBJ databases">
        <authorList>
            <person name="Trinca V."/>
            <person name="Uliana J.V.C."/>
            <person name="Torres T.T."/>
            <person name="Ward R.J."/>
            <person name="Monesi N."/>
        </authorList>
    </citation>
    <scope>NUCLEOTIDE SEQUENCE</scope>
    <source>
        <strain evidence="2">HSMRA1968</strain>
        <tissue evidence="2">Whole embryos</tissue>
    </source>
</reference>
<dbReference type="Proteomes" id="UP001151699">
    <property type="component" value="Unassembled WGS sequence"/>
</dbReference>
<evidence type="ECO:0000256" key="1">
    <source>
        <dbReference type="SAM" id="MobiDB-lite"/>
    </source>
</evidence>
<dbReference type="EMBL" id="WJQU01003521">
    <property type="protein sequence ID" value="KAJ6624120.1"/>
    <property type="molecule type" value="Genomic_DNA"/>
</dbReference>
<keyword evidence="3" id="KW-1185">Reference proteome</keyword>
<protein>
    <submittedName>
        <fullName evidence="2">Uncharacterized protein</fullName>
    </submittedName>
</protein>
<feature type="region of interest" description="Disordered" evidence="1">
    <location>
        <begin position="292"/>
        <end position="351"/>
    </location>
</feature>
<gene>
    <name evidence="2" type="ORF">Bhyg_16690</name>
</gene>
<evidence type="ECO:0000313" key="2">
    <source>
        <dbReference type="EMBL" id="KAJ6624120.1"/>
    </source>
</evidence>
<feature type="non-terminal residue" evidence="2">
    <location>
        <position position="471"/>
    </location>
</feature>
<feature type="compositionally biased region" description="Basic and acidic residues" evidence="1">
    <location>
        <begin position="20"/>
        <end position="29"/>
    </location>
</feature>
<feature type="non-terminal residue" evidence="2">
    <location>
        <position position="1"/>
    </location>
</feature>
<sequence length="471" mass="53895">SVTQLLSDSCNSLLQRFRRIPSEKPDKRSNTTRFSELSPCKETETNSESNNVMADKSKRSDTSSGYGSSTSSAFSRLRYNLSPVSSYYKPLMRTFGKRDDTPPKRKDIDRDKTPVVAVPKTSSTISRLESKYSDVLGRVARRRQEEDDREKTLEPERPYVNPISRSATTVMLGDKALASYQKERTPYKLARNRNKYDMESFKPRSELSLLQDNNRYKSKNEYDPIRRKDTLYDAYSRHGRYNNLNGSNLNHRTRPGLDYGYYDGGGKENAFKSKYDPDMIYSEVNNNYLDHFNGPAATKERDRKRAIRSYRRADTSHDRRHTTHLKELDDEPDIPSSSRFTNRKSYQRSQTQKFFDSENLLASNNNHLTDNGSIAETSVVPNEALTEREARRKEIQGLIMKYAQLDDVYNKTTEDQANNNMKKVDPFGLMPSTSSMAVPHSIGGGFIPLSKTQTVAAMSSTRSRIPKALST</sequence>
<comment type="caution">
    <text evidence="2">The sequence shown here is derived from an EMBL/GenBank/DDBJ whole genome shotgun (WGS) entry which is preliminary data.</text>
</comment>
<organism evidence="2 3">
    <name type="scientific">Pseudolycoriella hygida</name>
    <dbReference type="NCBI Taxonomy" id="35572"/>
    <lineage>
        <taxon>Eukaryota</taxon>
        <taxon>Metazoa</taxon>
        <taxon>Ecdysozoa</taxon>
        <taxon>Arthropoda</taxon>
        <taxon>Hexapoda</taxon>
        <taxon>Insecta</taxon>
        <taxon>Pterygota</taxon>
        <taxon>Neoptera</taxon>
        <taxon>Endopterygota</taxon>
        <taxon>Diptera</taxon>
        <taxon>Nematocera</taxon>
        <taxon>Sciaroidea</taxon>
        <taxon>Sciaridae</taxon>
        <taxon>Pseudolycoriella</taxon>
    </lineage>
</organism>
<proteinExistence type="predicted"/>
<evidence type="ECO:0000313" key="3">
    <source>
        <dbReference type="Proteomes" id="UP001151699"/>
    </source>
</evidence>
<dbReference type="OrthoDB" id="283111at2759"/>